<dbReference type="PROSITE" id="PS51118">
    <property type="entry name" value="HTH_HXLR"/>
    <property type="match status" value="1"/>
</dbReference>
<dbReference type="GO" id="GO:0003677">
    <property type="term" value="F:DNA binding"/>
    <property type="evidence" value="ECO:0007669"/>
    <property type="project" value="UniProtKB-KW"/>
</dbReference>
<name>A0A9J9KY99_ENT38</name>
<dbReference type="PANTHER" id="PTHR33204">
    <property type="entry name" value="TRANSCRIPTIONAL REGULATOR, MARR FAMILY"/>
    <property type="match status" value="1"/>
</dbReference>
<dbReference type="InterPro" id="IPR036388">
    <property type="entry name" value="WH-like_DNA-bd_sf"/>
</dbReference>
<feature type="domain" description="HTH hxlR-type" evidence="4">
    <location>
        <begin position="44"/>
        <end position="141"/>
    </location>
</feature>
<evidence type="ECO:0000313" key="6">
    <source>
        <dbReference type="Proteomes" id="UP000000230"/>
    </source>
</evidence>
<dbReference type="PANTHER" id="PTHR33204:SF18">
    <property type="entry name" value="TRANSCRIPTIONAL REGULATORY PROTEIN"/>
    <property type="match status" value="1"/>
</dbReference>
<reference evidence="6" key="1">
    <citation type="journal article" date="2010" name="PLoS Genet.">
        <title>Genome sequence of the plant growth promoting endophytic bacterium Enterobacter sp. 638.</title>
        <authorList>
            <person name="Taghavi S."/>
            <person name="van der Lelie D."/>
            <person name="Hoffman A."/>
            <person name="Zhang Y.B."/>
            <person name="Walla M.D."/>
            <person name="Vangronsveld J."/>
            <person name="Newman L."/>
            <person name="Monchy S."/>
        </authorList>
    </citation>
    <scope>NUCLEOTIDE SEQUENCE [LARGE SCALE GENOMIC DNA]</scope>
    <source>
        <strain evidence="6">638</strain>
    </source>
</reference>
<dbReference type="InterPro" id="IPR002577">
    <property type="entry name" value="HTH_HxlR"/>
</dbReference>
<gene>
    <name evidence="5" type="ordered locus">Ent638_1513</name>
</gene>
<proteinExistence type="predicted"/>
<evidence type="ECO:0000256" key="2">
    <source>
        <dbReference type="ARBA" id="ARBA00023125"/>
    </source>
</evidence>
<evidence type="ECO:0000259" key="4">
    <source>
        <dbReference type="PROSITE" id="PS51118"/>
    </source>
</evidence>
<sequence>MTYFREPFLKLIENAFYGDAKWFYNKTNNEGATVKRTRLEESTCPVARSLDIIGDWWSLLIVRDALRGLKRFGEFQKSLGIAKNMLASRLKQLVEEGILVLQPASDGSAWQEYVLTEKGRALQTVLVALSQWGNDFLFADNEFGSVLVDAQNRRPLRRLTIVSNDGRELSPDDVVTKLP</sequence>
<evidence type="ECO:0000256" key="1">
    <source>
        <dbReference type="ARBA" id="ARBA00023015"/>
    </source>
</evidence>
<dbReference type="AlphaFoldDB" id="A0A9J9KY99"/>
<evidence type="ECO:0000256" key="3">
    <source>
        <dbReference type="ARBA" id="ARBA00023163"/>
    </source>
</evidence>
<dbReference type="Gene3D" id="1.10.10.10">
    <property type="entry name" value="Winged helix-like DNA-binding domain superfamily/Winged helix DNA-binding domain"/>
    <property type="match status" value="1"/>
</dbReference>
<keyword evidence="6" id="KW-1185">Reference proteome</keyword>
<protein>
    <submittedName>
        <fullName evidence="5">Transcriptional regulator, HxlR family</fullName>
    </submittedName>
</protein>
<dbReference type="SUPFAM" id="SSF46785">
    <property type="entry name" value="Winged helix' DNA-binding domain"/>
    <property type="match status" value="1"/>
</dbReference>
<accession>A0A9J9KY99</accession>
<organism evidence="5 6">
    <name type="scientific">Enterobacter sp. (strain 638)</name>
    <dbReference type="NCBI Taxonomy" id="399742"/>
    <lineage>
        <taxon>Bacteria</taxon>
        <taxon>Pseudomonadati</taxon>
        <taxon>Pseudomonadota</taxon>
        <taxon>Gammaproteobacteria</taxon>
        <taxon>Enterobacterales</taxon>
        <taxon>Enterobacteriaceae</taxon>
        <taxon>Enterobacter</taxon>
    </lineage>
</organism>
<dbReference type="EMBL" id="CP000653">
    <property type="protein sequence ID" value="ABP60193.1"/>
    <property type="molecule type" value="Genomic_DNA"/>
</dbReference>
<keyword evidence="2" id="KW-0238">DNA-binding</keyword>
<dbReference type="KEGG" id="ent:Ent638_1513"/>
<keyword evidence="1" id="KW-0805">Transcription regulation</keyword>
<dbReference type="Proteomes" id="UP000000230">
    <property type="component" value="Chromosome"/>
</dbReference>
<keyword evidence="3" id="KW-0804">Transcription</keyword>
<dbReference type="Pfam" id="PF01638">
    <property type="entry name" value="HxlR"/>
    <property type="match status" value="1"/>
</dbReference>
<dbReference type="InterPro" id="IPR036390">
    <property type="entry name" value="WH_DNA-bd_sf"/>
</dbReference>
<evidence type="ECO:0000313" key="5">
    <source>
        <dbReference type="EMBL" id="ABP60193.1"/>
    </source>
</evidence>